<dbReference type="SUPFAM" id="SSF56935">
    <property type="entry name" value="Porins"/>
    <property type="match status" value="1"/>
</dbReference>
<reference evidence="10" key="2">
    <citation type="submission" date="2023-01" db="EMBL/GenBank/DDBJ databases">
        <title>Draft genome sequence of Algimonas porphyrae strain NBRC 108216.</title>
        <authorList>
            <person name="Sun Q."/>
            <person name="Mori K."/>
        </authorList>
    </citation>
    <scope>NUCLEOTIDE SEQUENCE</scope>
    <source>
        <strain evidence="10">NBRC 108216</strain>
    </source>
</reference>
<comment type="subcellular location">
    <subcellularLocation>
        <location evidence="1">Cell outer membrane</location>
        <topology evidence="1">Multi-pass membrane protein</topology>
    </subcellularLocation>
</comment>
<evidence type="ECO:0000313" key="10">
    <source>
        <dbReference type="EMBL" id="GLQ21473.1"/>
    </source>
</evidence>
<evidence type="ECO:0000256" key="3">
    <source>
        <dbReference type="ARBA" id="ARBA00022452"/>
    </source>
</evidence>
<evidence type="ECO:0000256" key="4">
    <source>
        <dbReference type="ARBA" id="ARBA00022692"/>
    </source>
</evidence>
<keyword evidence="2" id="KW-0813">Transport</keyword>
<evidence type="ECO:0000256" key="5">
    <source>
        <dbReference type="ARBA" id="ARBA00023136"/>
    </source>
</evidence>
<dbReference type="InterPro" id="IPR036942">
    <property type="entry name" value="Beta-barrel_TonB_sf"/>
</dbReference>
<dbReference type="Pfam" id="PF07715">
    <property type="entry name" value="Plug"/>
    <property type="match status" value="1"/>
</dbReference>
<evidence type="ECO:0000256" key="7">
    <source>
        <dbReference type="SAM" id="SignalP"/>
    </source>
</evidence>
<dbReference type="InterPro" id="IPR008969">
    <property type="entry name" value="CarboxyPept-like_regulatory"/>
</dbReference>
<evidence type="ECO:0000256" key="1">
    <source>
        <dbReference type="ARBA" id="ARBA00004571"/>
    </source>
</evidence>
<keyword evidence="4" id="KW-0812">Transmembrane</keyword>
<organism evidence="10 11">
    <name type="scientific">Algimonas porphyrae</name>
    <dbReference type="NCBI Taxonomy" id="1128113"/>
    <lineage>
        <taxon>Bacteria</taxon>
        <taxon>Pseudomonadati</taxon>
        <taxon>Pseudomonadota</taxon>
        <taxon>Alphaproteobacteria</taxon>
        <taxon>Maricaulales</taxon>
        <taxon>Robiginitomaculaceae</taxon>
        <taxon>Algimonas</taxon>
    </lineage>
</organism>
<dbReference type="RefSeq" id="WP_284373060.1">
    <property type="nucleotide sequence ID" value="NZ_BSNJ01000005.1"/>
</dbReference>
<keyword evidence="7" id="KW-0732">Signal</keyword>
<dbReference type="Pfam" id="PF13620">
    <property type="entry name" value="CarboxypepD_reg"/>
    <property type="match status" value="1"/>
</dbReference>
<dbReference type="EMBL" id="BSNJ01000005">
    <property type="protein sequence ID" value="GLQ21473.1"/>
    <property type="molecule type" value="Genomic_DNA"/>
</dbReference>
<proteinExistence type="predicted"/>
<evidence type="ECO:0000313" key="11">
    <source>
        <dbReference type="Proteomes" id="UP001161390"/>
    </source>
</evidence>
<comment type="caution">
    <text evidence="10">The sequence shown here is derived from an EMBL/GenBank/DDBJ whole genome shotgun (WGS) entry which is preliminary data.</text>
</comment>
<dbReference type="Pfam" id="PF25183">
    <property type="entry name" value="OMP_b-brl_4"/>
    <property type="match status" value="2"/>
</dbReference>
<evidence type="ECO:0000259" key="8">
    <source>
        <dbReference type="Pfam" id="PF07715"/>
    </source>
</evidence>
<dbReference type="Gene3D" id="2.170.130.10">
    <property type="entry name" value="TonB-dependent receptor, plug domain"/>
    <property type="match status" value="1"/>
</dbReference>
<protein>
    <submittedName>
        <fullName evidence="10">Oar protein</fullName>
    </submittedName>
</protein>
<name>A0ABQ5V3P3_9PROT</name>
<accession>A0ABQ5V3P3</accession>
<gene>
    <name evidence="10" type="primary">oar</name>
    <name evidence="10" type="ORF">GCM10007854_24280</name>
</gene>
<dbReference type="InterPro" id="IPR012910">
    <property type="entry name" value="Plug_dom"/>
</dbReference>
<evidence type="ECO:0000259" key="9">
    <source>
        <dbReference type="Pfam" id="PF25183"/>
    </source>
</evidence>
<feature type="domain" description="TonB-dependent transporter Oar-like beta-barrel" evidence="9">
    <location>
        <begin position="352"/>
        <end position="906"/>
    </location>
</feature>
<feature type="signal peptide" evidence="7">
    <location>
        <begin position="1"/>
        <end position="30"/>
    </location>
</feature>
<dbReference type="Proteomes" id="UP001161390">
    <property type="component" value="Unassembled WGS sequence"/>
</dbReference>
<sequence length="1015" mass="111681">MSKRLSFGAAVLLGTSTLAATALLPTLAVAQVTTSAIRGVVQTDTGTAVPNATISLVNNDTGFARTVRTDGSGNFSIRNLSVTGSYNVEVNAPNLQGERVENVRLNLSDDTQLAFQLGSDVMDEIIVVAQRQVVADLAIGPNASFGIDTLENAPSINRNIADVIRIDPRVFVDEGRGDINSVQCVGQSSRFNSITLDGVALNDSFGLNSNGYPTERQPFPFDALEQVSVEIAPFDVKYGGFTACNINSVTKSGTNTFSGSAFVDYTDDSMRPNTVAGGQDFDFGDYDEIRYGLTLGGPIIKDKLFFFAAYDKLEGANTYPQTSITRQFISQAEIDEIASIAQNVYQYDPGTIPTSNPNFDEKFLLKLDWNVTDQHRLTGTFNYNDGNNITRSDGDTDELEFSNHLYERGAELLSYSGALFSDWTDNFSTEIRASYLDLDNRQVSVGGTDFGEFVIETPNVDVYLGSDDSRQSNDLNYDQLALSFRGNYAMGDHNILFGAEYTELNIFNLFLPHSETAIRFDSVADFRNGIASQIEYNNAPSQNPDDAAAEWGYALNTLYVQDEWAATDRLTVIAGMRYDWYSSNDVPTENPAFVADYGFSNAQNFDGVDLWQPRLGFTYDATDTLQLRGGAGRYSGGNPNVWLSNNYSSNNVDQVGARVRGAIDLFSLTYVLAEDGVPNAPGWAVPQDLANSVGTGVGRNFEINYLDPDFVIPSDWKYSLGATWTPDFNTGEDIFGGQWLFQADLLWSDSENTAIIQRGDLVQAGLVTRTGTDRQGVPYSISVPDYDSPLLDSFVLTNADESNRAFVASIGASKRWENGWSARVGYAYSDAEDVQPMTSSVAFSNYNNRAFTDPQEQILSRSNYNTKHRFTGAVSHQRDWLLKDYDTGVFAFFQAQSGQPYSRTLDGVANSIYGFTPFLGNGNGDSILLPGTTRNEFTSPTWTKVDLRISQELPGFRADDRTEVFMVIDNLTNLINSDWGILERPVFPGTLHVNQALSINQASAYEIRFGARYDF</sequence>
<feature type="domain" description="TonB-dependent receptor plug" evidence="8">
    <location>
        <begin position="157"/>
        <end position="240"/>
    </location>
</feature>
<evidence type="ECO:0000256" key="2">
    <source>
        <dbReference type="ARBA" id="ARBA00022448"/>
    </source>
</evidence>
<dbReference type="Gene3D" id="2.40.170.20">
    <property type="entry name" value="TonB-dependent receptor, beta-barrel domain"/>
    <property type="match status" value="1"/>
</dbReference>
<keyword evidence="5" id="KW-0472">Membrane</keyword>
<feature type="domain" description="TonB-dependent transporter Oar-like beta-barrel" evidence="9">
    <location>
        <begin position="249"/>
        <end position="323"/>
    </location>
</feature>
<keyword evidence="6" id="KW-0998">Cell outer membrane</keyword>
<dbReference type="PANTHER" id="PTHR30069">
    <property type="entry name" value="TONB-DEPENDENT OUTER MEMBRANE RECEPTOR"/>
    <property type="match status" value="1"/>
</dbReference>
<keyword evidence="11" id="KW-1185">Reference proteome</keyword>
<dbReference type="InterPro" id="IPR037066">
    <property type="entry name" value="Plug_dom_sf"/>
</dbReference>
<dbReference type="PANTHER" id="PTHR30069:SF46">
    <property type="entry name" value="OAR PROTEIN"/>
    <property type="match status" value="1"/>
</dbReference>
<dbReference type="SUPFAM" id="SSF49464">
    <property type="entry name" value="Carboxypeptidase regulatory domain-like"/>
    <property type="match status" value="1"/>
</dbReference>
<dbReference type="InterPro" id="IPR039426">
    <property type="entry name" value="TonB-dep_rcpt-like"/>
</dbReference>
<feature type="chain" id="PRO_5045669689" evidence="7">
    <location>
        <begin position="31"/>
        <end position="1015"/>
    </location>
</feature>
<reference evidence="10" key="1">
    <citation type="journal article" date="2014" name="Int. J. Syst. Evol. Microbiol.">
        <title>Complete genome of a new Firmicutes species belonging to the dominant human colonic microbiota ('Ruminococcus bicirculans') reveals two chromosomes and a selective capacity to utilize plant glucans.</title>
        <authorList>
            <consortium name="NISC Comparative Sequencing Program"/>
            <person name="Wegmann U."/>
            <person name="Louis P."/>
            <person name="Goesmann A."/>
            <person name="Henrissat B."/>
            <person name="Duncan S.H."/>
            <person name="Flint H.J."/>
        </authorList>
    </citation>
    <scope>NUCLEOTIDE SEQUENCE</scope>
    <source>
        <strain evidence="10">NBRC 108216</strain>
    </source>
</reference>
<evidence type="ECO:0000256" key="6">
    <source>
        <dbReference type="ARBA" id="ARBA00023237"/>
    </source>
</evidence>
<keyword evidence="3" id="KW-1134">Transmembrane beta strand</keyword>
<dbReference type="InterPro" id="IPR057601">
    <property type="entry name" value="Oar-like_b-barrel"/>
</dbReference>
<dbReference type="Gene3D" id="2.60.40.1120">
    <property type="entry name" value="Carboxypeptidase-like, regulatory domain"/>
    <property type="match status" value="1"/>
</dbReference>